<dbReference type="Proteomes" id="UP000195781">
    <property type="component" value="Unassembled WGS sequence"/>
</dbReference>
<accession>A0A1Y3XQ03</accession>
<evidence type="ECO:0000313" key="2">
    <source>
        <dbReference type="Proteomes" id="UP000195781"/>
    </source>
</evidence>
<sequence length="195" mass="20739">MAATSAEKREALLGAKRLELEGLTRRGARIFGNAFSQIVLVKGALNEAERAGADVLSGADGTALHAALERLGYAPEDFCVLSARMGTVEEGVVPTRAAGEPLDPELCRWALEALDPEAVVLVDDDAAAVMREAYAEELAQVEQFDVAMLEPGLVARVLGRRVLALGGFEAALGDARAKQRMWAYLKQLPPIGSPL</sequence>
<proteinExistence type="predicted"/>
<organism evidence="1 2">
    <name type="scientific">[Collinsella] massiliensis</name>
    <dbReference type="NCBI Taxonomy" id="1232426"/>
    <lineage>
        <taxon>Bacteria</taxon>
        <taxon>Bacillati</taxon>
        <taxon>Actinomycetota</taxon>
        <taxon>Coriobacteriia</taxon>
        <taxon>Coriobacteriales</taxon>
        <taxon>Coriobacteriaceae</taxon>
        <taxon>Enorma</taxon>
    </lineage>
</organism>
<dbReference type="OrthoDB" id="3182032at2"/>
<evidence type="ECO:0000313" key="1">
    <source>
        <dbReference type="EMBL" id="OUN87582.1"/>
    </source>
</evidence>
<protein>
    <submittedName>
        <fullName evidence="1">Uncharacterized protein</fullName>
    </submittedName>
</protein>
<dbReference type="RefSeq" id="WP_094335785.1">
    <property type="nucleotide sequence ID" value="NZ_NFIE01000016.1"/>
</dbReference>
<comment type="caution">
    <text evidence="1">The sequence shown here is derived from an EMBL/GenBank/DDBJ whole genome shotgun (WGS) entry which is preliminary data.</text>
</comment>
<keyword evidence="2" id="KW-1185">Reference proteome</keyword>
<name>A0A1Y3XQ03_9ACTN</name>
<dbReference type="EMBL" id="NFIE01000016">
    <property type="protein sequence ID" value="OUN87582.1"/>
    <property type="molecule type" value="Genomic_DNA"/>
</dbReference>
<dbReference type="AlphaFoldDB" id="A0A1Y3XQ03"/>
<gene>
    <name evidence="1" type="ORF">B5G02_07490</name>
</gene>
<reference evidence="2" key="1">
    <citation type="submission" date="2017-04" db="EMBL/GenBank/DDBJ databases">
        <title>Function of individual gut microbiota members based on whole genome sequencing of pure cultures obtained from chicken caecum.</title>
        <authorList>
            <person name="Medvecky M."/>
            <person name="Cejkova D."/>
            <person name="Polansky O."/>
            <person name="Karasova D."/>
            <person name="Kubasova T."/>
            <person name="Cizek A."/>
            <person name="Rychlik I."/>
        </authorList>
    </citation>
    <scope>NUCLEOTIDE SEQUENCE [LARGE SCALE GENOMIC DNA]</scope>
    <source>
        <strain evidence="2">An5</strain>
    </source>
</reference>